<evidence type="ECO:0000256" key="1">
    <source>
        <dbReference type="PIRNR" id="PIRNR036409"/>
    </source>
</evidence>
<comment type="similarity">
    <text evidence="1">Belongs to the EutP/PduV family.</text>
</comment>
<dbReference type="NCBIfam" id="TIGR02528">
    <property type="entry name" value="EutP"/>
    <property type="match status" value="1"/>
</dbReference>
<reference evidence="2 3" key="1">
    <citation type="submission" date="2018-06" db="EMBL/GenBank/DDBJ databases">
        <authorList>
            <consortium name="Pathogen Informatics"/>
            <person name="Doyle S."/>
        </authorList>
    </citation>
    <scope>NUCLEOTIDE SEQUENCE [LARGE SCALE GENOMIC DNA]</scope>
    <source>
        <strain evidence="2 3">NCTC9637</strain>
    </source>
</reference>
<dbReference type="GO" id="GO:0005524">
    <property type="term" value="F:ATP binding"/>
    <property type="evidence" value="ECO:0007669"/>
    <property type="project" value="UniProtKB-UniRule"/>
</dbReference>
<dbReference type="InterPro" id="IPR012381">
    <property type="entry name" value="EutP_PduV"/>
</dbReference>
<dbReference type="InterPro" id="IPR027417">
    <property type="entry name" value="P-loop_NTPase"/>
</dbReference>
<dbReference type="Gene3D" id="3.40.50.300">
    <property type="entry name" value="P-loop containing nucleotide triphosphate hydrolases"/>
    <property type="match status" value="1"/>
</dbReference>
<accession>A0A377W040</accession>
<evidence type="ECO:0000313" key="2">
    <source>
        <dbReference type="EMBL" id="STT47235.1"/>
    </source>
</evidence>
<sequence>MKRIAIVGAVGAGKTTLFNALQGNYSLARKTQALEFNDRGDIDTPGEYFSHPRWYHALITTLQDVDTLIYVHAANDTESRLPPGLLDIGSRKHLIVAISKTDLPDANVAAVRQLLDGMGFQAPVFALNGCDPQSVAPLENYLSELSQKEEGPGEENSLPLTIFVPPTRAANRRCQ</sequence>
<dbReference type="Proteomes" id="UP000255099">
    <property type="component" value="Unassembled WGS sequence"/>
</dbReference>
<proteinExistence type="inferred from homology"/>
<protein>
    <submittedName>
        <fullName evidence="2">Ethanolamine utilization protein EutP</fullName>
    </submittedName>
</protein>
<organism evidence="2 3">
    <name type="scientific">Klebsiella pneumoniae</name>
    <dbReference type="NCBI Taxonomy" id="573"/>
    <lineage>
        <taxon>Bacteria</taxon>
        <taxon>Pseudomonadati</taxon>
        <taxon>Pseudomonadota</taxon>
        <taxon>Gammaproteobacteria</taxon>
        <taxon>Enterobacterales</taxon>
        <taxon>Enterobacteriaceae</taxon>
        <taxon>Klebsiella/Raoultella group</taxon>
        <taxon>Klebsiella</taxon>
        <taxon>Klebsiella pneumoniae complex</taxon>
    </lineage>
</organism>
<dbReference type="Pfam" id="PF10662">
    <property type="entry name" value="PduV-EutP"/>
    <property type="match status" value="1"/>
</dbReference>
<dbReference type="EMBL" id="UGLB01000003">
    <property type="protein sequence ID" value="STT47235.1"/>
    <property type="molecule type" value="Genomic_DNA"/>
</dbReference>
<dbReference type="AlphaFoldDB" id="A0A377W040"/>
<dbReference type="SUPFAM" id="SSF52540">
    <property type="entry name" value="P-loop containing nucleoside triphosphate hydrolases"/>
    <property type="match status" value="1"/>
</dbReference>
<dbReference type="PIRSF" id="PIRSF036409">
    <property type="entry name" value="EutP_PduV"/>
    <property type="match status" value="1"/>
</dbReference>
<gene>
    <name evidence="2" type="ORF">NCTC9637_02142</name>
</gene>
<dbReference type="PANTHER" id="PTHR40453:SF2">
    <property type="entry name" value="ACETATE KINASE EUTP-RELATED"/>
    <property type="match status" value="1"/>
</dbReference>
<dbReference type="CDD" id="cd00882">
    <property type="entry name" value="Ras_like_GTPase"/>
    <property type="match status" value="1"/>
</dbReference>
<dbReference type="GO" id="GO:0006576">
    <property type="term" value="P:biogenic amine metabolic process"/>
    <property type="evidence" value="ECO:0007669"/>
    <property type="project" value="InterPro"/>
</dbReference>
<keyword evidence="1" id="KW-0547">Nucleotide-binding</keyword>
<dbReference type="PANTHER" id="PTHR40453">
    <property type="entry name" value="PROTEIN YOEF"/>
    <property type="match status" value="1"/>
</dbReference>
<dbReference type="NCBIfam" id="NF012011">
    <property type="entry name" value="PRK15467.1"/>
    <property type="match status" value="1"/>
</dbReference>
<name>A0A377W040_KLEPN</name>
<evidence type="ECO:0000313" key="3">
    <source>
        <dbReference type="Proteomes" id="UP000255099"/>
    </source>
</evidence>